<protein>
    <submittedName>
        <fullName evidence="2">Helix-turn-helix transcriptional regulator</fullName>
    </submittedName>
</protein>
<feature type="domain" description="HTH cro/C1-type" evidence="1">
    <location>
        <begin position="16"/>
        <end position="71"/>
    </location>
</feature>
<name>A0ABT2NJN3_9CYAN</name>
<dbReference type="Pfam" id="PF13443">
    <property type="entry name" value="HTH_26"/>
    <property type="match status" value="1"/>
</dbReference>
<dbReference type="PROSITE" id="PS50943">
    <property type="entry name" value="HTH_CROC1"/>
    <property type="match status" value="1"/>
</dbReference>
<comment type="caution">
    <text evidence="2">The sequence shown here is derived from an EMBL/GenBank/DDBJ whole genome shotgun (WGS) entry which is preliminary data.</text>
</comment>
<reference evidence="2 3" key="1">
    <citation type="journal article" date="2022" name="Front. Microbiol.">
        <title>High genomic differentiation and limited gene flow indicate recent cryptic speciation within the genus Laspinema (cyanobacteria).</title>
        <authorList>
            <person name="Stanojkovic A."/>
            <person name="Skoupy S."/>
            <person name="Skaloud P."/>
            <person name="Dvorak P."/>
        </authorList>
    </citation>
    <scope>NUCLEOTIDE SEQUENCE [LARGE SCALE GENOMIC DNA]</scope>
    <source>
        <strain evidence="2 3">D3b</strain>
    </source>
</reference>
<evidence type="ECO:0000313" key="3">
    <source>
        <dbReference type="Proteomes" id="UP001525961"/>
    </source>
</evidence>
<dbReference type="RefSeq" id="WP_261237709.1">
    <property type="nucleotide sequence ID" value="NZ_JAMXFA010000073.1"/>
</dbReference>
<dbReference type="InterPro" id="IPR010982">
    <property type="entry name" value="Lambda_DNA-bd_dom_sf"/>
</dbReference>
<dbReference type="PANTHER" id="PTHR37301:SF1">
    <property type="entry name" value="DNA-BINDING PROTEIN"/>
    <property type="match status" value="1"/>
</dbReference>
<dbReference type="PANTHER" id="PTHR37301">
    <property type="entry name" value="DNA-BINDING PROTEIN-RELATED"/>
    <property type="match status" value="1"/>
</dbReference>
<keyword evidence="3" id="KW-1185">Reference proteome</keyword>
<dbReference type="InterPro" id="IPR001387">
    <property type="entry name" value="Cro/C1-type_HTH"/>
</dbReference>
<sequence>MLGAVASRSMGMRWKLKVVMADRDISARKLAEKTGLTYGAIVKLRNETPKQVTVSTLTALCHALDCTPDELMEITEDESPK</sequence>
<dbReference type="EMBL" id="JAMXFA010000073">
    <property type="protein sequence ID" value="MCT7981545.1"/>
    <property type="molecule type" value="Genomic_DNA"/>
</dbReference>
<dbReference type="SMART" id="SM00530">
    <property type="entry name" value="HTH_XRE"/>
    <property type="match status" value="1"/>
</dbReference>
<dbReference type="Gene3D" id="1.10.260.40">
    <property type="entry name" value="lambda repressor-like DNA-binding domains"/>
    <property type="match status" value="1"/>
</dbReference>
<dbReference type="SUPFAM" id="SSF47413">
    <property type="entry name" value="lambda repressor-like DNA-binding domains"/>
    <property type="match status" value="1"/>
</dbReference>
<accession>A0ABT2NJN3</accession>
<organism evidence="2 3">
    <name type="scientific">Laspinema olomoucense D3b</name>
    <dbReference type="NCBI Taxonomy" id="2953688"/>
    <lineage>
        <taxon>Bacteria</taxon>
        <taxon>Bacillati</taxon>
        <taxon>Cyanobacteriota</taxon>
        <taxon>Cyanophyceae</taxon>
        <taxon>Oscillatoriophycideae</taxon>
        <taxon>Oscillatoriales</taxon>
        <taxon>Laspinemataceae</taxon>
        <taxon>Laspinema</taxon>
        <taxon>Laspinema olomoucense</taxon>
    </lineage>
</organism>
<evidence type="ECO:0000259" key="1">
    <source>
        <dbReference type="PROSITE" id="PS50943"/>
    </source>
</evidence>
<proteinExistence type="predicted"/>
<gene>
    <name evidence="2" type="ORF">NG792_27870</name>
</gene>
<dbReference type="CDD" id="cd00093">
    <property type="entry name" value="HTH_XRE"/>
    <property type="match status" value="1"/>
</dbReference>
<dbReference type="Proteomes" id="UP001525961">
    <property type="component" value="Unassembled WGS sequence"/>
</dbReference>
<evidence type="ECO:0000313" key="2">
    <source>
        <dbReference type="EMBL" id="MCT7981545.1"/>
    </source>
</evidence>